<evidence type="ECO:0000313" key="5">
    <source>
        <dbReference type="EMBL" id="SDI91023.1"/>
    </source>
</evidence>
<accession>A0A1G8PET6</accession>
<dbReference type="Gene3D" id="1.10.10.10">
    <property type="entry name" value="Winged helix-like DNA-binding domain superfamily/Winged helix DNA-binding domain"/>
    <property type="match status" value="1"/>
</dbReference>
<dbReference type="STRING" id="555512.SAMN04487993_101297"/>
<dbReference type="Proteomes" id="UP000199093">
    <property type="component" value="Unassembled WGS sequence"/>
</dbReference>
<name>A0A1G8PET6_9RHOB</name>
<dbReference type="SMART" id="SM00895">
    <property type="entry name" value="FCD"/>
    <property type="match status" value="1"/>
</dbReference>
<dbReference type="InterPro" id="IPR008920">
    <property type="entry name" value="TF_FadR/GntR_C"/>
</dbReference>
<keyword evidence="1" id="KW-0805">Transcription regulation</keyword>
<dbReference type="SUPFAM" id="SSF48008">
    <property type="entry name" value="GntR ligand-binding domain-like"/>
    <property type="match status" value="1"/>
</dbReference>
<dbReference type="Pfam" id="PF00392">
    <property type="entry name" value="GntR"/>
    <property type="match status" value="1"/>
</dbReference>
<dbReference type="GO" id="GO:0003700">
    <property type="term" value="F:DNA-binding transcription factor activity"/>
    <property type="evidence" value="ECO:0007669"/>
    <property type="project" value="InterPro"/>
</dbReference>
<dbReference type="Gene3D" id="1.20.120.530">
    <property type="entry name" value="GntR ligand-binding domain-like"/>
    <property type="match status" value="1"/>
</dbReference>
<gene>
    <name evidence="5" type="ORF">SAMN04487993_101297</name>
</gene>
<keyword evidence="3" id="KW-0804">Transcription</keyword>
<sequence length="224" mass="24527">MSQAEQIEDGALRPAVRAYLVIRDAILSGELASGTHLREETLASMTGTSRTPVRDALGRLVAEGLAVEENRSRYVADFSPSEIMVMFDLRARLEGYAARLAASRITAPELDELARLIAEIDALDMAGGRDATDEFLVLNDAFHNCILQATRSTQLRMMIRPVMSAPVALLKRHIMAQSIGIRASNDQHREIHRALASGNPDWAEAAVKAHVISTKPFRKAPADD</sequence>
<dbReference type="SUPFAM" id="SSF46785">
    <property type="entry name" value="Winged helix' DNA-binding domain"/>
    <property type="match status" value="1"/>
</dbReference>
<dbReference type="PANTHER" id="PTHR43537:SF24">
    <property type="entry name" value="GLUCONATE OPERON TRANSCRIPTIONAL REPRESSOR"/>
    <property type="match status" value="1"/>
</dbReference>
<dbReference type="InterPro" id="IPR011711">
    <property type="entry name" value="GntR_C"/>
</dbReference>
<dbReference type="InterPro" id="IPR036388">
    <property type="entry name" value="WH-like_DNA-bd_sf"/>
</dbReference>
<dbReference type="InterPro" id="IPR036390">
    <property type="entry name" value="WH_DNA-bd_sf"/>
</dbReference>
<dbReference type="EMBL" id="FNEJ01000012">
    <property type="protein sequence ID" value="SDI91023.1"/>
    <property type="molecule type" value="Genomic_DNA"/>
</dbReference>
<evidence type="ECO:0000256" key="1">
    <source>
        <dbReference type="ARBA" id="ARBA00023015"/>
    </source>
</evidence>
<dbReference type="InterPro" id="IPR000524">
    <property type="entry name" value="Tscrpt_reg_HTH_GntR"/>
</dbReference>
<keyword evidence="2" id="KW-0238">DNA-binding</keyword>
<feature type="domain" description="HTH gntR-type" evidence="4">
    <location>
        <begin position="12"/>
        <end position="78"/>
    </location>
</feature>
<dbReference type="GO" id="GO:0003677">
    <property type="term" value="F:DNA binding"/>
    <property type="evidence" value="ECO:0007669"/>
    <property type="project" value="UniProtKB-KW"/>
</dbReference>
<dbReference type="SMART" id="SM00345">
    <property type="entry name" value="HTH_GNTR"/>
    <property type="match status" value="1"/>
</dbReference>
<dbReference type="PROSITE" id="PS50949">
    <property type="entry name" value="HTH_GNTR"/>
    <property type="match status" value="1"/>
</dbReference>
<evidence type="ECO:0000313" key="6">
    <source>
        <dbReference type="Proteomes" id="UP000199093"/>
    </source>
</evidence>
<protein>
    <submittedName>
        <fullName evidence="5">Transcriptional regulator, GntR family</fullName>
    </submittedName>
</protein>
<keyword evidence="6" id="KW-1185">Reference proteome</keyword>
<dbReference type="Pfam" id="PF07729">
    <property type="entry name" value="FCD"/>
    <property type="match status" value="1"/>
</dbReference>
<proteinExistence type="predicted"/>
<organism evidence="5 6">
    <name type="scientific">Salipiger marinus</name>
    <dbReference type="NCBI Taxonomy" id="555512"/>
    <lineage>
        <taxon>Bacteria</taxon>
        <taxon>Pseudomonadati</taxon>
        <taxon>Pseudomonadota</taxon>
        <taxon>Alphaproteobacteria</taxon>
        <taxon>Rhodobacterales</taxon>
        <taxon>Roseobacteraceae</taxon>
        <taxon>Salipiger</taxon>
    </lineage>
</organism>
<evidence type="ECO:0000256" key="2">
    <source>
        <dbReference type="ARBA" id="ARBA00023125"/>
    </source>
</evidence>
<evidence type="ECO:0000259" key="4">
    <source>
        <dbReference type="PROSITE" id="PS50949"/>
    </source>
</evidence>
<dbReference type="PANTHER" id="PTHR43537">
    <property type="entry name" value="TRANSCRIPTIONAL REGULATOR, GNTR FAMILY"/>
    <property type="match status" value="1"/>
</dbReference>
<evidence type="ECO:0000256" key="3">
    <source>
        <dbReference type="ARBA" id="ARBA00023163"/>
    </source>
</evidence>
<dbReference type="AlphaFoldDB" id="A0A1G8PET6"/>
<reference evidence="5 6" key="1">
    <citation type="submission" date="2016-10" db="EMBL/GenBank/DDBJ databases">
        <authorList>
            <person name="de Groot N.N."/>
        </authorList>
    </citation>
    <scope>NUCLEOTIDE SEQUENCE [LARGE SCALE GENOMIC DNA]</scope>
    <source>
        <strain evidence="5 6">DSM 26424</strain>
    </source>
</reference>
<dbReference type="RefSeq" id="WP_165616830.1">
    <property type="nucleotide sequence ID" value="NZ_FNEJ01000012.1"/>
</dbReference>